<dbReference type="Pfam" id="PF00239">
    <property type="entry name" value="Resolvase"/>
    <property type="match status" value="1"/>
</dbReference>
<keyword evidence="5" id="KW-0233">DNA recombination</keyword>
<dbReference type="PANTHER" id="PTHR30461">
    <property type="entry name" value="DNA-INVERTASE FROM LAMBDOID PROPHAGE"/>
    <property type="match status" value="1"/>
</dbReference>
<evidence type="ECO:0000256" key="1">
    <source>
        <dbReference type="ARBA" id="ARBA00009913"/>
    </source>
</evidence>
<name>A0A3B0M1I6_9GAMM</name>
<dbReference type="PROSITE" id="PS51736">
    <property type="entry name" value="RECOMBINASES_3"/>
    <property type="match status" value="1"/>
</dbReference>
<organism evidence="7">
    <name type="scientific">Arsenophonus endosymbiont of Trialeurodes vaporariorum</name>
    <dbReference type="NCBI Taxonomy" id="235567"/>
    <lineage>
        <taxon>Bacteria</taxon>
        <taxon>Pseudomonadati</taxon>
        <taxon>Pseudomonadota</taxon>
        <taxon>Gammaproteobacteria</taxon>
        <taxon>Enterobacterales</taxon>
        <taxon>Morganellaceae</taxon>
        <taxon>Arsenophonus</taxon>
    </lineage>
</organism>
<dbReference type="GO" id="GO:0000150">
    <property type="term" value="F:DNA strand exchange activity"/>
    <property type="evidence" value="ECO:0007669"/>
    <property type="project" value="UniProtKB-KW"/>
</dbReference>
<proteinExistence type="inferred from homology"/>
<dbReference type="GO" id="GO:0015074">
    <property type="term" value="P:DNA integration"/>
    <property type="evidence" value="ECO:0007669"/>
    <property type="project" value="UniProtKB-KW"/>
</dbReference>
<keyword evidence="3" id="KW-0230">DNA invertase</keyword>
<evidence type="ECO:0000256" key="3">
    <source>
        <dbReference type="ARBA" id="ARBA00023100"/>
    </source>
</evidence>
<dbReference type="AlphaFoldDB" id="A0A3B0M1I6"/>
<keyword evidence="2" id="KW-0229">DNA integration</keyword>
<evidence type="ECO:0000256" key="5">
    <source>
        <dbReference type="ARBA" id="ARBA00023172"/>
    </source>
</evidence>
<dbReference type="EMBL" id="UFQR01000017">
    <property type="protein sequence ID" value="SSW96462.1"/>
    <property type="molecule type" value="Genomic_DNA"/>
</dbReference>
<sequence length="150" mass="16732">MAKIGYMRVSKNDQNTDLQREALERANCDQIFADKISGKTDKRPELQKALTRLQSRDILVVWKLNRLGRSIKHLIALVSELEAKGVHFHSLTDSIDTGSSAGRFFFHVMSALAQMERELIVERTLAGLAVARSQGRIGGRPRVFSAAAQV</sequence>
<dbReference type="FunFam" id="3.40.50.1390:FF:000001">
    <property type="entry name" value="DNA recombinase"/>
    <property type="match status" value="1"/>
</dbReference>
<evidence type="ECO:0000256" key="2">
    <source>
        <dbReference type="ARBA" id="ARBA00022908"/>
    </source>
</evidence>
<evidence type="ECO:0000256" key="4">
    <source>
        <dbReference type="ARBA" id="ARBA00023125"/>
    </source>
</evidence>
<comment type="similarity">
    <text evidence="1">Belongs to the site-specific recombinase resolvase family.</text>
</comment>
<accession>A0A3B0M1I6</accession>
<dbReference type="InterPro" id="IPR006119">
    <property type="entry name" value="Resolv_N"/>
</dbReference>
<dbReference type="SUPFAM" id="SSF53041">
    <property type="entry name" value="Resolvase-like"/>
    <property type="match status" value="1"/>
</dbReference>
<dbReference type="InterPro" id="IPR036162">
    <property type="entry name" value="Resolvase-like_N_sf"/>
</dbReference>
<dbReference type="PANTHER" id="PTHR30461:SF2">
    <property type="entry name" value="SERINE RECOMBINASE PINE-RELATED"/>
    <property type="match status" value="1"/>
</dbReference>
<dbReference type="Gene3D" id="3.40.50.1390">
    <property type="entry name" value="Resolvase, N-terminal catalytic domain"/>
    <property type="match status" value="1"/>
</dbReference>
<dbReference type="SMART" id="SM00857">
    <property type="entry name" value="Resolvase"/>
    <property type="match status" value="1"/>
</dbReference>
<dbReference type="GO" id="GO:0003677">
    <property type="term" value="F:DNA binding"/>
    <property type="evidence" value="ECO:0007669"/>
    <property type="project" value="UniProtKB-KW"/>
</dbReference>
<gene>
    <name evidence="7" type="primary">hin_1</name>
    <name evidence="7" type="ORF">ARTV_2896</name>
</gene>
<dbReference type="InterPro" id="IPR050639">
    <property type="entry name" value="SSR_resolvase"/>
</dbReference>
<keyword evidence="4" id="KW-0238">DNA-binding</keyword>
<protein>
    <submittedName>
        <fullName evidence="7">DNA-invertase hin</fullName>
    </submittedName>
</protein>
<dbReference type="CDD" id="cd03768">
    <property type="entry name" value="SR_ResInv"/>
    <property type="match status" value="1"/>
</dbReference>
<feature type="domain" description="Resolvase/invertase-type recombinase catalytic" evidence="6">
    <location>
        <begin position="2"/>
        <end position="135"/>
    </location>
</feature>
<reference evidence="7" key="1">
    <citation type="submission" date="2018-04" db="EMBL/GenBank/DDBJ databases">
        <authorList>
            <person name="Go L.Y."/>
            <person name="Mitchell J.A."/>
        </authorList>
    </citation>
    <scope>NUCLEOTIDE SEQUENCE</scope>
    <source>
        <strain evidence="7">ARTV</strain>
    </source>
</reference>
<evidence type="ECO:0000259" key="6">
    <source>
        <dbReference type="PROSITE" id="PS51736"/>
    </source>
</evidence>
<evidence type="ECO:0000313" key="7">
    <source>
        <dbReference type="EMBL" id="SSW96462.1"/>
    </source>
</evidence>